<dbReference type="EMBL" id="MCFL01000019">
    <property type="protein sequence ID" value="ORZ35938.1"/>
    <property type="molecule type" value="Genomic_DNA"/>
</dbReference>
<comment type="caution">
    <text evidence="3">The sequence shown here is derived from an EMBL/GenBank/DDBJ whole genome shotgun (WGS) entry which is preliminary data.</text>
</comment>
<dbReference type="OrthoDB" id="8117402at2759"/>
<feature type="compositionally biased region" description="Polar residues" evidence="1">
    <location>
        <begin position="450"/>
        <end position="459"/>
    </location>
</feature>
<organism evidence="3 4">
    <name type="scientific">Catenaria anguillulae PL171</name>
    <dbReference type="NCBI Taxonomy" id="765915"/>
    <lineage>
        <taxon>Eukaryota</taxon>
        <taxon>Fungi</taxon>
        <taxon>Fungi incertae sedis</taxon>
        <taxon>Blastocladiomycota</taxon>
        <taxon>Blastocladiomycetes</taxon>
        <taxon>Blastocladiales</taxon>
        <taxon>Catenariaceae</taxon>
        <taxon>Catenaria</taxon>
    </lineage>
</organism>
<feature type="compositionally biased region" description="Low complexity" evidence="1">
    <location>
        <begin position="518"/>
        <end position="534"/>
    </location>
</feature>
<dbReference type="InterPro" id="IPR036236">
    <property type="entry name" value="Znf_C2H2_sf"/>
</dbReference>
<sequence length="746" mass="78817">MMTGPAADPPAAAVTATAADPASADDLTSNSATLDPAARYPCNHCTPPKFFKRRHDRDRHIQTKHLNERPFSCPRPGCGLATNRRDQVRRHIKNHPKCAQHVRDHHLTDQAIGEALERVYGTSKWFVIFDSEMKEPAAAPAPATGAATATVTGSSTTPQPQPLPALPTQQLLPTGPAAAPNLPAMSLSPNMAAVQQQQQQQQFLQQHQQQQQSLLFQQQQQQQQQMASWMSPSPAQLPTSLGPVPGLHQQPFLSPQQLASPSSHLLGANTAANASYSLLDMSADPNMLPTFSLDMTSTTPGLPTASHAASVSPFLTAAMGSVPQHRLSLTPDPNMLAASSQFGLGGFAGNHTLLQPTQQVQHHASVSPIPLPTLAPMPAPLPSLGAAIHSQPTGMYPPSTIPTSSLQWPPTSTAGYAPAMYQPTGQQQLESTLQATPLLGLEVGDAPADSSASHNGTSANNNEDEDDDEMEISRTLERMQLAAAEAAATSTTATVADSSASTSSTSTAPMYPPPIAPTSDSSFSGSTTTAATGDFAEEETVSLADIRPSITIPAKPVTSSSSSPAGTGARQSTAQRHRQQQQQRQQESTLDRMLKEATGESDPSGLFSKDSLDRLLRELGAASTASPRDSLDRILAGQSATADVDMLAAKLPGGPLGTLSSTLRSLDRNSLERIIKVASMSRDSEDLMDVDKRTLERMLEAYTSLGRGQSSAGLMGVGSMGRGMDGEGDVKMMSIESLERELKRGS</sequence>
<dbReference type="InterPro" id="IPR013087">
    <property type="entry name" value="Znf_C2H2_type"/>
</dbReference>
<accession>A0A1Y2HMX0</accession>
<feature type="domain" description="C2H2-type" evidence="2">
    <location>
        <begin position="40"/>
        <end position="65"/>
    </location>
</feature>
<evidence type="ECO:0000313" key="3">
    <source>
        <dbReference type="EMBL" id="ORZ35938.1"/>
    </source>
</evidence>
<evidence type="ECO:0000256" key="1">
    <source>
        <dbReference type="SAM" id="MobiDB-lite"/>
    </source>
</evidence>
<feature type="region of interest" description="Disordered" evidence="1">
    <location>
        <begin position="482"/>
        <end position="608"/>
    </location>
</feature>
<dbReference type="Proteomes" id="UP000193411">
    <property type="component" value="Unassembled WGS sequence"/>
</dbReference>
<dbReference type="STRING" id="765915.A0A1Y2HMX0"/>
<feature type="region of interest" description="Disordered" evidence="1">
    <location>
        <begin position="1"/>
        <end position="33"/>
    </location>
</feature>
<feature type="region of interest" description="Disordered" evidence="1">
    <location>
        <begin position="225"/>
        <end position="259"/>
    </location>
</feature>
<reference evidence="3 4" key="1">
    <citation type="submission" date="2016-07" db="EMBL/GenBank/DDBJ databases">
        <title>Pervasive Adenine N6-methylation of Active Genes in Fungi.</title>
        <authorList>
            <consortium name="DOE Joint Genome Institute"/>
            <person name="Mondo S.J."/>
            <person name="Dannebaum R.O."/>
            <person name="Kuo R.C."/>
            <person name="Labutti K."/>
            <person name="Haridas S."/>
            <person name="Kuo A."/>
            <person name="Salamov A."/>
            <person name="Ahrendt S.R."/>
            <person name="Lipzen A."/>
            <person name="Sullivan W."/>
            <person name="Andreopoulos W.B."/>
            <person name="Clum A."/>
            <person name="Lindquist E."/>
            <person name="Daum C."/>
            <person name="Ramamoorthy G.K."/>
            <person name="Gryganskyi A."/>
            <person name="Culley D."/>
            <person name="Magnuson J.K."/>
            <person name="James T.Y."/>
            <person name="O'Malley M.A."/>
            <person name="Stajich J.E."/>
            <person name="Spatafora J.W."/>
            <person name="Visel A."/>
            <person name="Grigoriev I.V."/>
        </authorList>
    </citation>
    <scope>NUCLEOTIDE SEQUENCE [LARGE SCALE GENOMIC DNA]</scope>
    <source>
        <strain evidence="3 4">PL171</strain>
    </source>
</reference>
<feature type="region of interest" description="Disordered" evidence="1">
    <location>
        <begin position="443"/>
        <end position="470"/>
    </location>
</feature>
<gene>
    <name evidence="3" type="ORF">BCR44DRAFT_33794</name>
</gene>
<dbReference type="Gene3D" id="3.30.160.60">
    <property type="entry name" value="Classic Zinc Finger"/>
    <property type="match status" value="1"/>
</dbReference>
<protein>
    <recommendedName>
        <fullName evidence="2">C2H2-type domain-containing protein</fullName>
    </recommendedName>
</protein>
<dbReference type="AlphaFoldDB" id="A0A1Y2HMX0"/>
<dbReference type="SUPFAM" id="SSF57667">
    <property type="entry name" value="beta-beta-alpha zinc fingers"/>
    <property type="match status" value="1"/>
</dbReference>
<feature type="compositionally biased region" description="Low complexity" evidence="1">
    <location>
        <begin position="139"/>
        <end position="158"/>
    </location>
</feature>
<feature type="compositionally biased region" description="Polar residues" evidence="1">
    <location>
        <begin position="226"/>
        <end position="239"/>
    </location>
</feature>
<name>A0A1Y2HMX0_9FUNG</name>
<feature type="compositionally biased region" description="Low complexity" evidence="1">
    <location>
        <begin position="166"/>
        <end position="177"/>
    </location>
</feature>
<feature type="domain" description="C2H2-type" evidence="2">
    <location>
        <begin position="71"/>
        <end position="95"/>
    </location>
</feature>
<feature type="compositionally biased region" description="Low complexity" evidence="1">
    <location>
        <begin position="1"/>
        <end position="28"/>
    </location>
</feature>
<evidence type="ECO:0000313" key="4">
    <source>
        <dbReference type="Proteomes" id="UP000193411"/>
    </source>
</evidence>
<feature type="compositionally biased region" description="Basic and acidic residues" evidence="1">
    <location>
        <begin position="589"/>
        <end position="598"/>
    </location>
</feature>
<evidence type="ECO:0000259" key="2">
    <source>
        <dbReference type="SMART" id="SM00355"/>
    </source>
</evidence>
<feature type="compositionally biased region" description="Low complexity" evidence="1">
    <location>
        <begin position="482"/>
        <end position="508"/>
    </location>
</feature>
<proteinExistence type="predicted"/>
<feature type="region of interest" description="Disordered" evidence="1">
    <location>
        <begin position="139"/>
        <end position="185"/>
    </location>
</feature>
<dbReference type="SMART" id="SM00355">
    <property type="entry name" value="ZnF_C2H2"/>
    <property type="match status" value="2"/>
</dbReference>
<keyword evidence="4" id="KW-1185">Reference proteome</keyword>